<reference evidence="4" key="1">
    <citation type="submission" date="2021-01" db="EMBL/GenBank/DDBJ databases">
        <title>Whole genome shotgun sequence of Virgisporangium aurantiacum NBRC 16421.</title>
        <authorList>
            <person name="Komaki H."/>
            <person name="Tamura T."/>
        </authorList>
    </citation>
    <scope>NUCLEOTIDE SEQUENCE</scope>
    <source>
        <strain evidence="4">NBRC 16421</strain>
    </source>
</reference>
<dbReference type="AlphaFoldDB" id="A0A8J4E0Y7"/>
<dbReference type="GO" id="GO:1990189">
    <property type="term" value="F:protein N-terminal-serine acetyltransferase activity"/>
    <property type="evidence" value="ECO:0007669"/>
    <property type="project" value="TreeGrafter"/>
</dbReference>
<dbReference type="InterPro" id="IPR051908">
    <property type="entry name" value="Ribosomal_N-acetyltransferase"/>
</dbReference>
<name>A0A8J4E0Y7_9ACTN</name>
<dbReference type="PROSITE" id="PS00012">
    <property type="entry name" value="PHOSPHOPANTETHEINE"/>
    <property type="match status" value="1"/>
</dbReference>
<proteinExistence type="predicted"/>
<dbReference type="InterPro" id="IPR009081">
    <property type="entry name" value="PP-bd_ACP"/>
</dbReference>
<dbReference type="Pfam" id="PF00550">
    <property type="entry name" value="PP-binding"/>
    <property type="match status" value="1"/>
</dbReference>
<dbReference type="Gene3D" id="1.10.1200.10">
    <property type="entry name" value="ACP-like"/>
    <property type="match status" value="1"/>
</dbReference>
<keyword evidence="5" id="KW-1185">Reference proteome</keyword>
<keyword evidence="2" id="KW-0597">Phosphoprotein</keyword>
<dbReference type="InterPro" id="IPR006162">
    <property type="entry name" value="Ppantetheine_attach_site"/>
</dbReference>
<evidence type="ECO:0000313" key="4">
    <source>
        <dbReference type="EMBL" id="GIJ57311.1"/>
    </source>
</evidence>
<feature type="domain" description="Carrier" evidence="3">
    <location>
        <begin position="19"/>
        <end position="65"/>
    </location>
</feature>
<dbReference type="InterPro" id="IPR016181">
    <property type="entry name" value="Acyl_CoA_acyltransferase"/>
</dbReference>
<accession>A0A8J4E0Y7</accession>
<comment type="caution">
    <text evidence="4">The sequence shown here is derived from an EMBL/GenBank/DDBJ whole genome shotgun (WGS) entry which is preliminary data.</text>
</comment>
<gene>
    <name evidence="4" type="ORF">Vau01_048270</name>
</gene>
<keyword evidence="1" id="KW-0596">Phosphopantetheine</keyword>
<evidence type="ECO:0000256" key="2">
    <source>
        <dbReference type="ARBA" id="ARBA00022553"/>
    </source>
</evidence>
<dbReference type="Gene3D" id="3.40.630.30">
    <property type="match status" value="1"/>
</dbReference>
<evidence type="ECO:0000313" key="5">
    <source>
        <dbReference type="Proteomes" id="UP000612585"/>
    </source>
</evidence>
<dbReference type="GO" id="GO:0008999">
    <property type="term" value="F:protein-N-terminal-alanine acetyltransferase activity"/>
    <property type="evidence" value="ECO:0007669"/>
    <property type="project" value="TreeGrafter"/>
</dbReference>
<dbReference type="EMBL" id="BOPG01000030">
    <property type="protein sequence ID" value="GIJ57311.1"/>
    <property type="molecule type" value="Genomic_DNA"/>
</dbReference>
<organism evidence="4 5">
    <name type="scientific">Virgisporangium aurantiacum</name>
    <dbReference type="NCBI Taxonomy" id="175570"/>
    <lineage>
        <taxon>Bacteria</taxon>
        <taxon>Bacillati</taxon>
        <taxon>Actinomycetota</taxon>
        <taxon>Actinomycetes</taxon>
        <taxon>Micromonosporales</taxon>
        <taxon>Micromonosporaceae</taxon>
        <taxon>Virgisporangium</taxon>
    </lineage>
</organism>
<sequence length="294" mass="31865">MTLTTQKPEPARSVPGRRETLRRELAAVIEVDPVELADHARLADDLGLDSLAMMRVLVWLEGRGVVADDRSRPARVADVLALAETATRPGLSVTVVGGGSAGALPGVTDLPAPRPPAADPLAPGLTGHGIRLDPVMPDDTRFLYSLAAAPETGFRWRYRGVPPSLDRFAAGMWDQIAVQYVARRVDDNQPVGHLIAYGADPTTRFVHVGAVFVPSCTGSGLAARTVGMFVRYLFHTLPLVKVYLEVPGFNWPQISSGEGTLFRVEGVLRDHLFYAGRTWHQYMCAIYRDSGADA</sequence>
<protein>
    <recommendedName>
        <fullName evidence="3">Carrier domain-containing protein</fullName>
    </recommendedName>
</protein>
<dbReference type="InterPro" id="IPR036736">
    <property type="entry name" value="ACP-like_sf"/>
</dbReference>
<dbReference type="Proteomes" id="UP000612585">
    <property type="component" value="Unassembled WGS sequence"/>
</dbReference>
<dbReference type="SUPFAM" id="SSF47336">
    <property type="entry name" value="ACP-like"/>
    <property type="match status" value="1"/>
</dbReference>
<dbReference type="PANTHER" id="PTHR43441:SF2">
    <property type="entry name" value="FAMILY ACETYLTRANSFERASE, PUTATIVE (AFU_ORTHOLOGUE AFUA_7G00850)-RELATED"/>
    <property type="match status" value="1"/>
</dbReference>
<dbReference type="RefSeq" id="WP_203996542.1">
    <property type="nucleotide sequence ID" value="NZ_BOPG01000030.1"/>
</dbReference>
<dbReference type="PANTHER" id="PTHR43441">
    <property type="entry name" value="RIBOSOMAL-PROTEIN-SERINE ACETYLTRANSFERASE"/>
    <property type="match status" value="1"/>
</dbReference>
<evidence type="ECO:0000259" key="3">
    <source>
        <dbReference type="Pfam" id="PF00550"/>
    </source>
</evidence>
<evidence type="ECO:0000256" key="1">
    <source>
        <dbReference type="ARBA" id="ARBA00022450"/>
    </source>
</evidence>
<dbReference type="SUPFAM" id="SSF55729">
    <property type="entry name" value="Acyl-CoA N-acyltransferases (Nat)"/>
    <property type="match status" value="1"/>
</dbReference>